<dbReference type="GO" id="GO:0015165">
    <property type="term" value="F:pyrimidine nucleotide-sugar transmembrane transporter activity"/>
    <property type="evidence" value="ECO:0007669"/>
    <property type="project" value="InterPro"/>
</dbReference>
<comment type="caution">
    <text evidence="7">The sequence shown here is derived from an EMBL/GenBank/DDBJ whole genome shotgun (WGS) entry which is preliminary data.</text>
</comment>
<feature type="transmembrane region" description="Helical" evidence="6">
    <location>
        <begin position="151"/>
        <end position="169"/>
    </location>
</feature>
<evidence type="ECO:0000256" key="4">
    <source>
        <dbReference type="ARBA" id="ARBA00022989"/>
    </source>
</evidence>
<feature type="transmembrane region" description="Helical" evidence="6">
    <location>
        <begin position="310"/>
        <end position="326"/>
    </location>
</feature>
<feature type="transmembrane region" description="Helical" evidence="6">
    <location>
        <begin position="27"/>
        <end position="49"/>
    </location>
</feature>
<dbReference type="OrthoDB" id="419167at2759"/>
<evidence type="ECO:0000313" key="8">
    <source>
        <dbReference type="Proteomes" id="UP000749559"/>
    </source>
</evidence>
<dbReference type="AlphaFoldDB" id="A0A8S4NR69"/>
<accession>A0A8S4NR69</accession>
<dbReference type="InterPro" id="IPR007271">
    <property type="entry name" value="Nuc_sug_transpt"/>
</dbReference>
<keyword evidence="5 6" id="KW-0472">Membrane</keyword>
<feature type="transmembrane region" description="Helical" evidence="6">
    <location>
        <begin position="181"/>
        <end position="203"/>
    </location>
</feature>
<keyword evidence="2" id="KW-0762">Sugar transport</keyword>
<keyword evidence="4 6" id="KW-1133">Transmembrane helix</keyword>
<evidence type="ECO:0000313" key="7">
    <source>
        <dbReference type="EMBL" id="CAH1783388.1"/>
    </source>
</evidence>
<keyword evidence="2" id="KW-0813">Transport</keyword>
<evidence type="ECO:0000256" key="5">
    <source>
        <dbReference type="ARBA" id="ARBA00023136"/>
    </source>
</evidence>
<sequence>MGEGSNLELGSKHATTPEEQKRPFNPIVWRLLLLVGVLMYGSYSILIHLCKVDGKLPFSTASMVLMTETAKICISMTMFLPEVRENGFPSVTIGYALAFSVPAIIYAINNNIAAVMQLHMDPATFQVLSNMKILSTAVLYRLIIKKPVSNIQWVALFMLAFAGVANSWGSFESKPGDAGSGVVHITFIGVVLIIVQCTFSGLAGVYSEYILKKNYQTSIHLQNIMLYTFGIMLNGGAWVVDAVHNDRGFNLFQGYSTFVWISIIMQALCGLIMSAIFKHGNNITRLFVVASAMVVTTTLSMLIFGLQLNGYFIIAFLMVSVALILYHNGDKLCQNAA</sequence>
<feature type="transmembrane region" description="Helical" evidence="6">
    <location>
        <begin position="255"/>
        <end position="277"/>
    </location>
</feature>
<evidence type="ECO:0000256" key="3">
    <source>
        <dbReference type="ARBA" id="ARBA00022692"/>
    </source>
</evidence>
<feature type="transmembrane region" description="Helical" evidence="6">
    <location>
        <begin position="87"/>
        <end position="108"/>
    </location>
</feature>
<name>A0A8S4NR69_OWEFU</name>
<proteinExistence type="predicted"/>
<dbReference type="NCBIfam" id="TIGR00803">
    <property type="entry name" value="nst"/>
    <property type="match status" value="1"/>
</dbReference>
<feature type="transmembrane region" description="Helical" evidence="6">
    <location>
        <begin position="286"/>
        <end position="304"/>
    </location>
</feature>
<dbReference type="EMBL" id="CAIIXF020000005">
    <property type="protein sequence ID" value="CAH1783388.1"/>
    <property type="molecule type" value="Genomic_DNA"/>
</dbReference>
<evidence type="ECO:0000256" key="2">
    <source>
        <dbReference type="ARBA" id="ARBA00022597"/>
    </source>
</evidence>
<dbReference type="GO" id="GO:0000139">
    <property type="term" value="C:Golgi membrane"/>
    <property type="evidence" value="ECO:0007669"/>
    <property type="project" value="InterPro"/>
</dbReference>
<reference evidence="7" key="1">
    <citation type="submission" date="2022-03" db="EMBL/GenBank/DDBJ databases">
        <authorList>
            <person name="Martin C."/>
        </authorList>
    </citation>
    <scope>NUCLEOTIDE SEQUENCE</scope>
</reference>
<dbReference type="PIRSF" id="PIRSF005799">
    <property type="entry name" value="UDP-gal_transpt"/>
    <property type="match status" value="1"/>
</dbReference>
<dbReference type="PANTHER" id="PTHR10231">
    <property type="entry name" value="NUCLEOTIDE-SUGAR TRANSMEMBRANE TRANSPORTER"/>
    <property type="match status" value="1"/>
</dbReference>
<evidence type="ECO:0000256" key="1">
    <source>
        <dbReference type="ARBA" id="ARBA00004141"/>
    </source>
</evidence>
<organism evidence="7 8">
    <name type="scientific">Owenia fusiformis</name>
    <name type="common">Polychaete worm</name>
    <dbReference type="NCBI Taxonomy" id="6347"/>
    <lineage>
        <taxon>Eukaryota</taxon>
        <taxon>Metazoa</taxon>
        <taxon>Spiralia</taxon>
        <taxon>Lophotrochozoa</taxon>
        <taxon>Annelida</taxon>
        <taxon>Polychaeta</taxon>
        <taxon>Sedentaria</taxon>
        <taxon>Canalipalpata</taxon>
        <taxon>Sabellida</taxon>
        <taxon>Oweniida</taxon>
        <taxon>Oweniidae</taxon>
        <taxon>Owenia</taxon>
    </lineage>
</organism>
<evidence type="ECO:0000256" key="6">
    <source>
        <dbReference type="SAM" id="Phobius"/>
    </source>
</evidence>
<dbReference type="Proteomes" id="UP000749559">
    <property type="component" value="Unassembled WGS sequence"/>
</dbReference>
<dbReference type="Pfam" id="PF04142">
    <property type="entry name" value="Nuc_sug_transp"/>
    <property type="match status" value="1"/>
</dbReference>
<dbReference type="Gene3D" id="1.10.1760.20">
    <property type="match status" value="1"/>
</dbReference>
<comment type="subcellular location">
    <subcellularLocation>
        <location evidence="1">Membrane</location>
        <topology evidence="1">Multi-pass membrane protein</topology>
    </subcellularLocation>
</comment>
<feature type="transmembrane region" description="Helical" evidence="6">
    <location>
        <begin position="224"/>
        <end position="243"/>
    </location>
</feature>
<keyword evidence="8" id="KW-1185">Reference proteome</keyword>
<evidence type="ECO:0008006" key="9">
    <source>
        <dbReference type="Google" id="ProtNLM"/>
    </source>
</evidence>
<keyword evidence="3 6" id="KW-0812">Transmembrane</keyword>
<gene>
    <name evidence="7" type="ORF">OFUS_LOCUS9735</name>
</gene>
<protein>
    <recommendedName>
        <fullName evidence="9">UDP-galactose transporter</fullName>
    </recommendedName>
</protein>